<reference evidence="2 3" key="2">
    <citation type="journal article" date="2021" name="Curr. Genet.">
        <title>Genetic response to nitrogen starvation in the aggressive Eucalyptus foliar pathogen Teratosphaeria destructans.</title>
        <authorList>
            <person name="Havenga M."/>
            <person name="Wingfield B.D."/>
            <person name="Wingfield M.J."/>
            <person name="Dreyer L.L."/>
            <person name="Roets F."/>
            <person name="Aylward J."/>
        </authorList>
    </citation>
    <scope>NUCLEOTIDE SEQUENCE [LARGE SCALE GENOMIC DNA]</scope>
    <source>
        <strain evidence="2">CMW44962</strain>
    </source>
</reference>
<accession>A0A9W7T0X5</accession>
<evidence type="ECO:0000313" key="3">
    <source>
        <dbReference type="Proteomes" id="UP001138500"/>
    </source>
</evidence>
<proteinExistence type="predicted"/>
<name>A0A9W7T0X5_9PEZI</name>
<evidence type="ECO:0000256" key="1">
    <source>
        <dbReference type="SAM" id="Phobius"/>
    </source>
</evidence>
<keyword evidence="1" id="KW-0472">Membrane</keyword>
<evidence type="ECO:0000313" key="2">
    <source>
        <dbReference type="EMBL" id="KAH9844989.1"/>
    </source>
</evidence>
<sequence>MKTLPAELIELDEVTLRLVLLMPFAAVVGGIGWIVVARVFRSPVVRTASHGALESYVGQFWN</sequence>
<keyword evidence="1" id="KW-0812">Transmembrane</keyword>
<dbReference type="Proteomes" id="UP001138500">
    <property type="component" value="Unassembled WGS sequence"/>
</dbReference>
<keyword evidence="3" id="KW-1185">Reference proteome</keyword>
<dbReference type="AlphaFoldDB" id="A0A9W7T0X5"/>
<feature type="transmembrane region" description="Helical" evidence="1">
    <location>
        <begin position="20"/>
        <end position="40"/>
    </location>
</feature>
<dbReference type="EMBL" id="RIBY02000180">
    <property type="protein sequence ID" value="KAH9844989.1"/>
    <property type="molecule type" value="Genomic_DNA"/>
</dbReference>
<organism evidence="2 3">
    <name type="scientific">Teratosphaeria destructans</name>
    <dbReference type="NCBI Taxonomy" id="418781"/>
    <lineage>
        <taxon>Eukaryota</taxon>
        <taxon>Fungi</taxon>
        <taxon>Dikarya</taxon>
        <taxon>Ascomycota</taxon>
        <taxon>Pezizomycotina</taxon>
        <taxon>Dothideomycetes</taxon>
        <taxon>Dothideomycetidae</taxon>
        <taxon>Mycosphaerellales</taxon>
        <taxon>Teratosphaeriaceae</taxon>
        <taxon>Teratosphaeria</taxon>
    </lineage>
</organism>
<gene>
    <name evidence="2" type="ORF">Tdes44962_MAKER06975</name>
</gene>
<protein>
    <submittedName>
        <fullName evidence="2">Uncharacterized protein</fullName>
    </submittedName>
</protein>
<keyword evidence="1" id="KW-1133">Transmembrane helix</keyword>
<reference evidence="2 3" key="1">
    <citation type="journal article" date="2018" name="IMA Fungus">
        <title>IMA Genome-F 10: Nine draft genome sequences of Claviceps purpurea s.lat., including C. arundinis, C. humidiphila, and C. cf. spartinae, pseudomolecules for the pitch canker pathogen Fusarium circinatum, draft genome of Davidsoniella eucalypti, Grosmannia galeiformis, Quambalaria eucalypti, and Teratosphaeria destructans.</title>
        <authorList>
            <person name="Wingfield B.D."/>
            <person name="Liu M."/>
            <person name="Nguyen H.D."/>
            <person name="Lane F.A."/>
            <person name="Morgan S.W."/>
            <person name="De Vos L."/>
            <person name="Wilken P.M."/>
            <person name="Duong T.A."/>
            <person name="Aylward J."/>
            <person name="Coetzee M.P."/>
            <person name="Dadej K."/>
            <person name="De Beer Z.W."/>
            <person name="Findlay W."/>
            <person name="Havenga M."/>
            <person name="Kolarik M."/>
            <person name="Menzies J.G."/>
            <person name="Naidoo K."/>
            <person name="Pochopski O."/>
            <person name="Shoukouhi P."/>
            <person name="Santana Q.C."/>
            <person name="Seifert K.A."/>
            <person name="Soal N."/>
            <person name="Steenkamp E.T."/>
            <person name="Tatham C.T."/>
            <person name="van der Nest M.A."/>
            <person name="Wingfield M.J."/>
        </authorList>
    </citation>
    <scope>NUCLEOTIDE SEQUENCE [LARGE SCALE GENOMIC DNA]</scope>
    <source>
        <strain evidence="2">CMW44962</strain>
    </source>
</reference>
<comment type="caution">
    <text evidence="2">The sequence shown here is derived from an EMBL/GenBank/DDBJ whole genome shotgun (WGS) entry which is preliminary data.</text>
</comment>